<dbReference type="Gene3D" id="1.10.3290.10">
    <property type="entry name" value="Fido-like domain"/>
    <property type="match status" value="1"/>
</dbReference>
<dbReference type="InterPro" id="IPR003812">
    <property type="entry name" value="Fido"/>
</dbReference>
<dbReference type="Pfam" id="PF08279">
    <property type="entry name" value="HTH_11"/>
    <property type="match status" value="1"/>
</dbReference>
<dbReference type="GO" id="GO:0006355">
    <property type="term" value="P:regulation of DNA-templated transcription"/>
    <property type="evidence" value="ECO:0007669"/>
    <property type="project" value="UniProtKB-ARBA"/>
</dbReference>
<dbReference type="GO" id="GO:0005524">
    <property type="term" value="F:ATP binding"/>
    <property type="evidence" value="ECO:0007669"/>
    <property type="project" value="UniProtKB-KW"/>
</dbReference>
<dbReference type="SUPFAM" id="SSF46785">
    <property type="entry name" value="Winged helix' DNA-binding domain"/>
    <property type="match status" value="1"/>
</dbReference>
<dbReference type="PANTHER" id="PTHR13504">
    <property type="entry name" value="FIDO DOMAIN-CONTAINING PROTEIN DDB_G0283145"/>
    <property type="match status" value="1"/>
</dbReference>
<dbReference type="SUPFAM" id="SSF140931">
    <property type="entry name" value="Fic-like"/>
    <property type="match status" value="1"/>
</dbReference>
<dbReference type="InterPro" id="IPR036388">
    <property type="entry name" value="WH-like_DNA-bd_sf"/>
</dbReference>
<dbReference type="PROSITE" id="PS51459">
    <property type="entry name" value="FIDO"/>
    <property type="match status" value="1"/>
</dbReference>
<evidence type="ECO:0000259" key="3">
    <source>
        <dbReference type="PROSITE" id="PS51459"/>
    </source>
</evidence>
<name>A0AB34L670_PARDI</name>
<proteinExistence type="predicted"/>
<dbReference type="Pfam" id="PF02661">
    <property type="entry name" value="Fic"/>
    <property type="match status" value="1"/>
</dbReference>
<accession>A0AB34L670</accession>
<dbReference type="CDD" id="cd00090">
    <property type="entry name" value="HTH_ARSR"/>
    <property type="match status" value="1"/>
</dbReference>
<gene>
    <name evidence="4" type="ORF">M091_1477</name>
</gene>
<feature type="domain" description="Fido" evidence="3">
    <location>
        <begin position="39"/>
        <end position="192"/>
    </location>
</feature>
<dbReference type="InterPro" id="IPR040198">
    <property type="entry name" value="Fido_containing"/>
</dbReference>
<dbReference type="EMBL" id="JNHK01000091">
    <property type="protein sequence ID" value="KDS36266.1"/>
    <property type="molecule type" value="Genomic_DNA"/>
</dbReference>
<feature type="binding site" evidence="2">
    <location>
        <begin position="138"/>
        <end position="145"/>
    </location>
    <ligand>
        <name>ATP</name>
        <dbReference type="ChEBI" id="CHEBI:30616"/>
    </ligand>
</feature>
<protein>
    <submittedName>
        <fullName evidence="4">Fic/DOC family protein</fullName>
    </submittedName>
</protein>
<dbReference type="InterPro" id="IPR013196">
    <property type="entry name" value="HTH_11"/>
</dbReference>
<comment type="caution">
    <text evidence="4">The sequence shown here is derived from an EMBL/GenBank/DDBJ whole genome shotgun (WGS) entry which is preliminary data.</text>
</comment>
<evidence type="ECO:0000313" key="5">
    <source>
        <dbReference type="Proteomes" id="UP000027850"/>
    </source>
</evidence>
<evidence type="ECO:0000256" key="2">
    <source>
        <dbReference type="PIRSR" id="PIRSR640198-2"/>
    </source>
</evidence>
<sequence length="290" mass="32668">MFDQGISLKGKSIVEQNMNLDLKNAYENAIKFANTHADITVDLLKSLSALVMKNTGQEYKTVLGDFSSTRGDLRLLNVTAGPGGKSYMNYSKVPAKLSEFCTRLNKERENYTAKSMARLYEISFDAHYDLVTIHPWADGNGRMARLLMNMLQFEFGLIPTKILKEDKEEYIKALVETRENGELNIFREFMTSTMIKNLTHDIEVYRKSIDDTSVSGEKPVKSREKKVKSREKIIALLSQDNTLSATALAKRIGITPKAVEKQIAGLKADGVLRRIGPDKGGYWQVVEKTD</sequence>
<dbReference type="InterPro" id="IPR036597">
    <property type="entry name" value="Fido-like_dom_sf"/>
</dbReference>
<dbReference type="AlphaFoldDB" id="A0AB34L670"/>
<organism evidence="4 5">
    <name type="scientific">Parabacteroides distasonis str. 3776 D15 i</name>
    <dbReference type="NCBI Taxonomy" id="1339342"/>
    <lineage>
        <taxon>Bacteria</taxon>
        <taxon>Pseudomonadati</taxon>
        <taxon>Bacteroidota</taxon>
        <taxon>Bacteroidia</taxon>
        <taxon>Bacteroidales</taxon>
        <taxon>Tannerellaceae</taxon>
        <taxon>Parabacteroides</taxon>
    </lineage>
</organism>
<evidence type="ECO:0000313" key="4">
    <source>
        <dbReference type="EMBL" id="KDS36266.1"/>
    </source>
</evidence>
<keyword evidence="2" id="KW-0547">Nucleotide-binding</keyword>
<dbReference type="Gene3D" id="1.10.10.10">
    <property type="entry name" value="Winged helix-like DNA-binding domain superfamily/Winged helix DNA-binding domain"/>
    <property type="match status" value="1"/>
</dbReference>
<keyword evidence="2" id="KW-0067">ATP-binding</keyword>
<evidence type="ECO:0000256" key="1">
    <source>
        <dbReference type="PIRSR" id="PIRSR640198-1"/>
    </source>
</evidence>
<reference evidence="4 5" key="1">
    <citation type="submission" date="2014-04" db="EMBL/GenBank/DDBJ databases">
        <authorList>
            <person name="Sears C."/>
            <person name="Carroll K."/>
            <person name="Sack B.R."/>
            <person name="Qadri F."/>
            <person name="Myers L.L."/>
            <person name="Chung G.-T."/>
            <person name="Escheverria P."/>
            <person name="Fraser C.M."/>
            <person name="Sadzewicz L."/>
            <person name="Shefchek K.A."/>
            <person name="Tallon L."/>
            <person name="Das S.P."/>
            <person name="Daugherty S."/>
            <person name="Mongodin E.F."/>
        </authorList>
    </citation>
    <scope>NUCLEOTIDE SEQUENCE [LARGE SCALE GENOMIC DNA]</scope>
    <source>
        <strain evidence="4 5">3776 D15 i</strain>
    </source>
</reference>
<dbReference type="InterPro" id="IPR036390">
    <property type="entry name" value="WH_DNA-bd_sf"/>
</dbReference>
<dbReference type="Proteomes" id="UP000027850">
    <property type="component" value="Unassembled WGS sequence"/>
</dbReference>
<dbReference type="PANTHER" id="PTHR13504:SF38">
    <property type="entry name" value="FIDO DOMAIN-CONTAINING PROTEIN"/>
    <property type="match status" value="1"/>
</dbReference>
<feature type="active site" evidence="1">
    <location>
        <position position="134"/>
    </location>
</feature>
<dbReference type="InterPro" id="IPR011991">
    <property type="entry name" value="ArsR-like_HTH"/>
</dbReference>